<keyword evidence="4" id="KW-0611">Plant defense</keyword>
<keyword evidence="3 9" id="KW-0812">Transmembrane</keyword>
<comment type="similarity">
    <text evidence="2">Belongs to the MLO family.</text>
</comment>
<keyword evidence="6 9" id="KW-0472">Membrane</keyword>
<dbReference type="InterPro" id="IPR004326">
    <property type="entry name" value="Mlo"/>
</dbReference>
<feature type="transmembrane region" description="Helical" evidence="9">
    <location>
        <begin position="544"/>
        <end position="565"/>
    </location>
</feature>
<feature type="region of interest" description="Disordered" evidence="8">
    <location>
        <begin position="776"/>
        <end position="862"/>
    </location>
</feature>
<comment type="caution">
    <text evidence="10">The sequence shown here is derived from an EMBL/GenBank/DDBJ whole genome shotgun (WGS) entry which is preliminary data.</text>
</comment>
<feature type="transmembrane region" description="Helical" evidence="9">
    <location>
        <begin position="501"/>
        <end position="524"/>
    </location>
</feature>
<feature type="region of interest" description="Disordered" evidence="8">
    <location>
        <begin position="653"/>
        <end position="711"/>
    </location>
</feature>
<keyword evidence="5 9" id="KW-1133">Transmembrane helix</keyword>
<organism evidence="10 11">
    <name type="scientific">Marchantia polymorpha subsp. ruderalis</name>
    <dbReference type="NCBI Taxonomy" id="1480154"/>
    <lineage>
        <taxon>Eukaryota</taxon>
        <taxon>Viridiplantae</taxon>
        <taxon>Streptophyta</taxon>
        <taxon>Embryophyta</taxon>
        <taxon>Marchantiophyta</taxon>
        <taxon>Marchantiopsida</taxon>
        <taxon>Marchantiidae</taxon>
        <taxon>Marchantiales</taxon>
        <taxon>Marchantiaceae</taxon>
        <taxon>Marchantia</taxon>
    </lineage>
</organism>
<evidence type="ECO:0000256" key="5">
    <source>
        <dbReference type="ARBA" id="ARBA00022989"/>
    </source>
</evidence>
<feature type="transmembrane region" description="Helical" evidence="9">
    <location>
        <begin position="419"/>
        <end position="438"/>
    </location>
</feature>
<feature type="compositionally biased region" description="Basic and acidic residues" evidence="8">
    <location>
        <begin position="702"/>
        <end position="711"/>
    </location>
</feature>
<keyword evidence="7" id="KW-0568">Pathogenesis-related protein</keyword>
<evidence type="ECO:0000256" key="8">
    <source>
        <dbReference type="SAM" id="MobiDB-lite"/>
    </source>
</evidence>
<accession>A0A176W1Z3</accession>
<protein>
    <recommendedName>
        <fullName evidence="12">MLO-like protein</fullName>
    </recommendedName>
</protein>
<comment type="subcellular location">
    <subcellularLocation>
        <location evidence="1">Membrane</location>
        <topology evidence="1">Multi-pass membrane protein</topology>
    </subcellularLocation>
</comment>
<name>A0A176W1Z3_MARPO</name>
<dbReference type="GO" id="GO:0006952">
    <property type="term" value="P:defense response"/>
    <property type="evidence" value="ECO:0007669"/>
    <property type="project" value="UniProtKB-KW"/>
</dbReference>
<dbReference type="Proteomes" id="UP000077202">
    <property type="component" value="Unassembled WGS sequence"/>
</dbReference>
<dbReference type="AlphaFoldDB" id="A0A176W1Z3"/>
<dbReference type="Pfam" id="PF03094">
    <property type="entry name" value="Mlo"/>
    <property type="match status" value="2"/>
</dbReference>
<dbReference type="PANTHER" id="PTHR31942:SF52">
    <property type="entry name" value="MLO-LIKE PROTEIN 1"/>
    <property type="match status" value="1"/>
</dbReference>
<evidence type="ECO:0000313" key="11">
    <source>
        <dbReference type="Proteomes" id="UP000077202"/>
    </source>
</evidence>
<evidence type="ECO:0000256" key="7">
    <source>
        <dbReference type="ARBA" id="ARBA00023265"/>
    </source>
</evidence>
<evidence type="ECO:0000256" key="3">
    <source>
        <dbReference type="ARBA" id="ARBA00022692"/>
    </source>
</evidence>
<evidence type="ECO:0008006" key="12">
    <source>
        <dbReference type="Google" id="ProtNLM"/>
    </source>
</evidence>
<reference evidence="10" key="1">
    <citation type="submission" date="2016-03" db="EMBL/GenBank/DDBJ databases">
        <title>Mechanisms controlling the formation of the plant cell surface in tip-growing cells are functionally conserved among land plants.</title>
        <authorList>
            <person name="Honkanen S."/>
            <person name="Jones V.A."/>
            <person name="Morieri G."/>
            <person name="Champion C."/>
            <person name="Hetherington A.J."/>
            <person name="Kelly S."/>
            <person name="Saint-Marcoux D."/>
            <person name="Proust H."/>
            <person name="Prescott H."/>
            <person name="Dolan L."/>
        </authorList>
    </citation>
    <scope>NUCLEOTIDE SEQUENCE [LARGE SCALE GENOMIC DNA]</scope>
    <source>
        <tissue evidence="10">Whole gametophyte</tissue>
    </source>
</reference>
<proteinExistence type="inferred from homology"/>
<dbReference type="PANTHER" id="PTHR31942">
    <property type="entry name" value="MLO-LIKE PROTEIN 1"/>
    <property type="match status" value="1"/>
</dbReference>
<sequence length="862" mass="97313">MCLTEWQPLAFQVKVLKFPVPQVQDSTCKPMLPESAPSFVWEKGKAAEGQAAASTASCETLASSITAALLTLHFRVQPLTFVTNALWLDKLMTDPDYFGSFPVYEIDRVYADRRIDTLLVWLVKRHQKPLNEALEKMKEELMLLGFISLLLTAAQNPISRLCMPDSWADHMLPCHFDQSTEAMTGNGGFNESPGPERPPEFNTPLSSDPAEQVPIPHHIRTLLVDHDSSVSSRMLAREVPPFDMDEYVTHPRRILSGISTHHLCSPVCSVLYSLRVHGANSARSESQSGVFLAQECRFDKYWIRVRSCQPKRLRSWKRWEAETCVDNYNYTDEIKKSFNESTFKKMAFTRQSTFVASRTSTAWSTTFTGSWIMSFLRQFGRSVTKSDYLTLRLGFIKNHNAPLKLNFYKYMMRSLEDDLKTVIGISGYLWVFVIFFMILNVHGWYAYFWMSFIPVVINMVIGTKLQHIITQLAMETAHSHGIIGDLVKPRDELFWFNNPHVLLYLIHFVLFQNAFELAFCIWLVTTFGFNSCYFNKHGFIITRVIVGILAQVLCSYSTLPLYALVSQMGSHYKKAIFDIPVSNAIQGWRSKAKETRRKLRQENHKSEHIIEKGFEHIHLHLHHGNSDASSHHGSRLEIDTTDHDDHSIHHSILHGHKFHLHPDTPKTPKTPRTPKMPKSKSDVPVTDPGAEPDSAVEQATSDPEKGEEVKDDTFDVPVPVVLKKNLSFKLPREESIVERDGPVTAPWPVNIVDRMARLPSRKIKSYTIEVKSGETLHPSMVEPPNSLPPTPRPAAAAMPGSSLSVPATPSASTSGEDKVRVQAHALPVQSDREIENITTTASISEEQESAHGKGLVAPTLGP</sequence>
<feature type="region of interest" description="Disordered" evidence="8">
    <location>
        <begin position="623"/>
        <end position="642"/>
    </location>
</feature>
<gene>
    <name evidence="10" type="ORF">AXG93_4278s1070</name>
</gene>
<evidence type="ECO:0000256" key="6">
    <source>
        <dbReference type="ARBA" id="ARBA00023136"/>
    </source>
</evidence>
<feature type="region of interest" description="Disordered" evidence="8">
    <location>
        <begin position="182"/>
        <end position="210"/>
    </location>
</feature>
<dbReference type="EMBL" id="LVLJ01001980">
    <property type="protein sequence ID" value="OAE27088.1"/>
    <property type="molecule type" value="Genomic_DNA"/>
</dbReference>
<evidence type="ECO:0000313" key="10">
    <source>
        <dbReference type="EMBL" id="OAE27088.1"/>
    </source>
</evidence>
<evidence type="ECO:0000256" key="4">
    <source>
        <dbReference type="ARBA" id="ARBA00022821"/>
    </source>
</evidence>
<feature type="compositionally biased region" description="Polar residues" evidence="8">
    <location>
        <begin position="801"/>
        <end position="814"/>
    </location>
</feature>
<evidence type="ECO:0000256" key="2">
    <source>
        <dbReference type="ARBA" id="ARBA00006574"/>
    </source>
</evidence>
<evidence type="ECO:0000256" key="1">
    <source>
        <dbReference type="ARBA" id="ARBA00004141"/>
    </source>
</evidence>
<keyword evidence="11" id="KW-1185">Reference proteome</keyword>
<evidence type="ECO:0000256" key="9">
    <source>
        <dbReference type="SAM" id="Phobius"/>
    </source>
</evidence>
<feature type="transmembrane region" description="Helical" evidence="9">
    <location>
        <begin position="444"/>
        <end position="461"/>
    </location>
</feature>
<dbReference type="GO" id="GO:0016020">
    <property type="term" value="C:membrane"/>
    <property type="evidence" value="ECO:0007669"/>
    <property type="project" value="UniProtKB-SubCell"/>
</dbReference>